<dbReference type="Pfam" id="PF10591">
    <property type="entry name" value="SPARC_Ca_bdg"/>
    <property type="match status" value="1"/>
</dbReference>
<evidence type="ECO:0000313" key="10">
    <source>
        <dbReference type="Ensembl" id="ENSECRP00000022479.1"/>
    </source>
</evidence>
<keyword evidence="11" id="KW-1185">Reference proteome</keyword>
<dbReference type="InterPro" id="IPR001999">
    <property type="entry name" value="Osteonectin_CS"/>
</dbReference>
<keyword evidence="7" id="KW-0325">Glycoprotein</keyword>
<dbReference type="GO" id="GO:0005518">
    <property type="term" value="F:collagen binding"/>
    <property type="evidence" value="ECO:0007669"/>
    <property type="project" value="TreeGrafter"/>
</dbReference>
<sequence length="229" mass="26720">MDSSGSWVKAFPSFLHLMFLVVFYSADIAPCLDDEFVQFPLRMRDWLKNVLLQLYEQTMNGSTVLNEKQRARVQKIYESQRVLRAGEGDEHPVEVLAKDFEKNYNMYIYPVHWQFAQVDQHPADRSLSRSELAPLRLPLVPMEHCISHFFTECDVDKDKLVSFQEWCRCFAIKYGENTFSHKGGLGLKEVQREWSVKGLMEDEDRGSQQRLNALLLFLITDDIDASLLF</sequence>
<dbReference type="GeneTree" id="ENSGT00510000046787"/>
<dbReference type="PANTHER" id="PTHR13866">
    <property type="entry name" value="SPARC OSTEONECTIN"/>
    <property type="match status" value="1"/>
</dbReference>
<evidence type="ECO:0000256" key="7">
    <source>
        <dbReference type="ARBA" id="ARBA00023180"/>
    </source>
</evidence>
<dbReference type="SUPFAM" id="SSF47473">
    <property type="entry name" value="EF-hand"/>
    <property type="match status" value="1"/>
</dbReference>
<dbReference type="GO" id="GO:0050840">
    <property type="term" value="F:extracellular matrix binding"/>
    <property type="evidence" value="ECO:0007669"/>
    <property type="project" value="TreeGrafter"/>
</dbReference>
<feature type="chain" id="PRO_5034413818" description="EF-hand domain-containing protein" evidence="8">
    <location>
        <begin position="27"/>
        <end position="229"/>
    </location>
</feature>
<dbReference type="InterPro" id="IPR011992">
    <property type="entry name" value="EF-hand-dom_pair"/>
</dbReference>
<organism evidence="10 11">
    <name type="scientific">Erpetoichthys calabaricus</name>
    <name type="common">Rope fish</name>
    <name type="synonym">Calamoichthys calabaricus</name>
    <dbReference type="NCBI Taxonomy" id="27687"/>
    <lineage>
        <taxon>Eukaryota</taxon>
        <taxon>Metazoa</taxon>
        <taxon>Chordata</taxon>
        <taxon>Craniata</taxon>
        <taxon>Vertebrata</taxon>
        <taxon>Euteleostomi</taxon>
        <taxon>Actinopterygii</taxon>
        <taxon>Polypteriformes</taxon>
        <taxon>Polypteridae</taxon>
        <taxon>Erpetoichthys</taxon>
    </lineage>
</organism>
<dbReference type="InterPro" id="IPR002048">
    <property type="entry name" value="EF_hand_dom"/>
</dbReference>
<evidence type="ECO:0000256" key="4">
    <source>
        <dbReference type="ARBA" id="ARBA00022729"/>
    </source>
</evidence>
<keyword evidence="6" id="KW-1015">Disulfide bond</keyword>
<dbReference type="GO" id="GO:0005509">
    <property type="term" value="F:calcium ion binding"/>
    <property type="evidence" value="ECO:0007669"/>
    <property type="project" value="InterPro"/>
</dbReference>
<feature type="domain" description="EF-hand" evidence="9">
    <location>
        <begin position="141"/>
        <end position="176"/>
    </location>
</feature>
<evidence type="ECO:0000256" key="3">
    <source>
        <dbReference type="ARBA" id="ARBA00022723"/>
    </source>
</evidence>
<reference evidence="10" key="2">
    <citation type="submission" date="2025-09" db="UniProtKB">
        <authorList>
            <consortium name="Ensembl"/>
        </authorList>
    </citation>
    <scope>IDENTIFICATION</scope>
</reference>
<evidence type="ECO:0000313" key="11">
    <source>
        <dbReference type="Proteomes" id="UP000694620"/>
    </source>
</evidence>
<dbReference type="Ensembl" id="ENSECRT00000022959.1">
    <property type="protein sequence ID" value="ENSECRP00000022479.1"/>
    <property type="gene ID" value="ENSECRG00000015106.1"/>
</dbReference>
<proteinExistence type="predicted"/>
<protein>
    <recommendedName>
        <fullName evidence="9">EF-hand domain-containing protein</fullName>
    </recommendedName>
</protein>
<reference evidence="10" key="1">
    <citation type="submission" date="2025-08" db="UniProtKB">
        <authorList>
            <consortium name="Ensembl"/>
        </authorList>
    </citation>
    <scope>IDENTIFICATION</scope>
</reference>
<dbReference type="PROSITE" id="PS00018">
    <property type="entry name" value="EF_HAND_1"/>
    <property type="match status" value="1"/>
</dbReference>
<accession>A0A8C4SUM6</accession>
<dbReference type="GO" id="GO:0005615">
    <property type="term" value="C:extracellular space"/>
    <property type="evidence" value="ECO:0007669"/>
    <property type="project" value="InterPro"/>
</dbReference>
<evidence type="ECO:0000256" key="8">
    <source>
        <dbReference type="SAM" id="SignalP"/>
    </source>
</evidence>
<dbReference type="PROSITE" id="PS00613">
    <property type="entry name" value="OSTEONECTIN_2"/>
    <property type="match status" value="1"/>
</dbReference>
<keyword evidence="4 8" id="KW-0732">Signal</keyword>
<dbReference type="InterPro" id="IPR018247">
    <property type="entry name" value="EF_Hand_1_Ca_BS"/>
</dbReference>
<dbReference type="FunFam" id="1.10.238.10:FF:000068">
    <property type="entry name" value="SPARC isoform 1"/>
    <property type="match status" value="1"/>
</dbReference>
<name>A0A8C4SUM6_ERPCA</name>
<feature type="signal peptide" evidence="8">
    <location>
        <begin position="1"/>
        <end position="26"/>
    </location>
</feature>
<dbReference type="Proteomes" id="UP000694620">
    <property type="component" value="Unassembled WGS sequence"/>
</dbReference>
<keyword evidence="2" id="KW-0964">Secreted</keyword>
<evidence type="ECO:0000256" key="5">
    <source>
        <dbReference type="ARBA" id="ARBA00022837"/>
    </source>
</evidence>
<comment type="subcellular location">
    <subcellularLocation>
        <location evidence="1">Secreted</location>
    </subcellularLocation>
</comment>
<dbReference type="PROSITE" id="PS50222">
    <property type="entry name" value="EF_HAND_2"/>
    <property type="match status" value="1"/>
</dbReference>
<keyword evidence="3" id="KW-0479">Metal-binding</keyword>
<evidence type="ECO:0000256" key="6">
    <source>
        <dbReference type="ARBA" id="ARBA00023157"/>
    </source>
</evidence>
<keyword evidence="5" id="KW-0106">Calcium</keyword>
<evidence type="ECO:0000259" key="9">
    <source>
        <dbReference type="PROSITE" id="PS50222"/>
    </source>
</evidence>
<dbReference type="Gene3D" id="1.10.238.10">
    <property type="entry name" value="EF-hand"/>
    <property type="match status" value="1"/>
</dbReference>
<dbReference type="InterPro" id="IPR019577">
    <property type="entry name" value="SPARC/Testican_Ca-bd-dom"/>
</dbReference>
<evidence type="ECO:0000256" key="1">
    <source>
        <dbReference type="ARBA" id="ARBA00004613"/>
    </source>
</evidence>
<dbReference type="PANTHER" id="PTHR13866:SF25">
    <property type="entry name" value="SPARC-LIKE 1"/>
    <property type="match status" value="1"/>
</dbReference>
<dbReference type="AlphaFoldDB" id="A0A8C4SUM6"/>
<evidence type="ECO:0000256" key="2">
    <source>
        <dbReference type="ARBA" id="ARBA00022525"/>
    </source>
</evidence>